<proteinExistence type="predicted"/>
<reference evidence="1 2" key="1">
    <citation type="submission" date="2019-08" db="EMBL/GenBank/DDBJ databases">
        <authorList>
            <person name="Herpell B J."/>
        </authorList>
    </citation>
    <scope>NUCLEOTIDE SEQUENCE [LARGE SCALE GENOMIC DNA]</scope>
    <source>
        <strain evidence="2">Msb3</strain>
    </source>
</reference>
<dbReference type="SUPFAM" id="SSF52343">
    <property type="entry name" value="Ferredoxin reductase-like, C-terminal NADP-linked domain"/>
    <property type="match status" value="1"/>
</dbReference>
<dbReference type="Gene3D" id="3.40.50.80">
    <property type="entry name" value="Nucleotide-binding domain of ferredoxin-NADP reductase (FNR) module"/>
    <property type="match status" value="1"/>
</dbReference>
<dbReference type="EMBL" id="LR699554">
    <property type="protein sequence ID" value="VVD32795.1"/>
    <property type="molecule type" value="Genomic_DNA"/>
</dbReference>
<organism evidence="1 2">
    <name type="scientific">Paraburkholderia dioscoreae</name>
    <dbReference type="NCBI Taxonomy" id="2604047"/>
    <lineage>
        <taxon>Bacteria</taxon>
        <taxon>Pseudomonadati</taxon>
        <taxon>Pseudomonadota</taxon>
        <taxon>Betaproteobacteria</taxon>
        <taxon>Burkholderiales</taxon>
        <taxon>Burkholderiaceae</taxon>
        <taxon>Paraburkholderia</taxon>
    </lineage>
</organism>
<evidence type="ECO:0000313" key="1">
    <source>
        <dbReference type="EMBL" id="VVD32795.1"/>
    </source>
</evidence>
<accession>A0A5Q4YW10</accession>
<dbReference type="Proteomes" id="UP000325811">
    <property type="component" value="Chromosome II"/>
</dbReference>
<gene>
    <name evidence="1" type="ORF">PDMSB3_1511</name>
</gene>
<sequence>MPADGVSGGRIDMDALKRVLPFADYDCYLCGPGQFMRDLYEGLRGLNVADERIRFEAFGPASVKRTTVVEVQIEPGAALICMAHPVAGDPGAGAGVTLDLRGRRTIAWPTSRAASVSRLADLGARSARQAAQRAIAIATGRRLDREGFLAECNHLESGSRRARRGDTPMPAAILLEYMQNSRVRHV</sequence>
<dbReference type="InterPro" id="IPR039261">
    <property type="entry name" value="FNR_nucleotide-bd"/>
</dbReference>
<evidence type="ECO:0000313" key="2">
    <source>
        <dbReference type="Proteomes" id="UP000325811"/>
    </source>
</evidence>
<name>A0A5Q4YW10_9BURK</name>
<dbReference type="AlphaFoldDB" id="A0A5Q4YW10"/>
<protein>
    <submittedName>
        <fullName evidence="1">Uncharacterized protein</fullName>
    </submittedName>
</protein>
<keyword evidence="2" id="KW-1185">Reference proteome</keyword>
<dbReference type="KEGG" id="pdio:PDMSB3_1511.1"/>